<dbReference type="GO" id="GO:0016787">
    <property type="term" value="F:hydrolase activity"/>
    <property type="evidence" value="ECO:0007669"/>
    <property type="project" value="UniProtKB-KW"/>
</dbReference>
<dbReference type="AlphaFoldDB" id="A0A211ZN90"/>
<dbReference type="PANTHER" id="PTHR42951:SF4">
    <property type="entry name" value="ACYL-COENZYME A THIOESTERASE MBLAC2"/>
    <property type="match status" value="1"/>
</dbReference>
<dbReference type="SUPFAM" id="SSF56281">
    <property type="entry name" value="Metallo-hydrolase/oxidoreductase"/>
    <property type="match status" value="1"/>
</dbReference>
<proteinExistence type="inferred from homology"/>
<dbReference type="OrthoDB" id="9802991at2"/>
<dbReference type="EMBL" id="NHON01000021">
    <property type="protein sequence ID" value="OWJ66656.1"/>
    <property type="molecule type" value="Genomic_DNA"/>
</dbReference>
<accession>A0A211ZN90</accession>
<reference evidence="4" key="1">
    <citation type="submission" date="2017-05" db="EMBL/GenBank/DDBJ databases">
        <authorList>
            <person name="Macchi M."/>
            <person name="Festa S."/>
            <person name="Coppotelli B.M."/>
            <person name="Morelli I.S."/>
        </authorList>
    </citation>
    <scope>NUCLEOTIDE SEQUENCE [LARGE SCALE GENOMIC DNA]</scope>
    <source>
        <strain evidence="4">I</strain>
    </source>
</reference>
<name>A0A211ZN90_9PROT</name>
<dbReference type="RefSeq" id="WP_088151547.1">
    <property type="nucleotide sequence ID" value="NZ_NHON01000021.1"/>
</dbReference>
<dbReference type="PANTHER" id="PTHR42951">
    <property type="entry name" value="METALLO-BETA-LACTAMASE DOMAIN-CONTAINING"/>
    <property type="match status" value="1"/>
</dbReference>
<dbReference type="Pfam" id="PF00753">
    <property type="entry name" value="Lactamase_B"/>
    <property type="match status" value="1"/>
</dbReference>
<gene>
    <name evidence="3" type="ORF">BWR60_13470</name>
</gene>
<dbReference type="InterPro" id="IPR001279">
    <property type="entry name" value="Metallo-B-lactamas"/>
</dbReference>
<sequence>MTGPLRSAWFEQRVAAPGIRRLWEPHVHGFFRANIWHVAGRDADLVVDAGMGLRPLRPTLGLAGGKPALAVATHIHVDHVGSLHEFEHRIGHRAEAEGFAGMDDRDTLAPLFRTLADAVARPPSDTWNADEYRVPPAPLTRIVEEGDTIDLGDRRLTVLHLPGHSPGSIGLLDERDGLLFSGDALYTGRLVDDLPGSDRAAYRRTMARLLELDIRAVHGGHGDSLDRDSMRAIARDYLDRVP</sequence>
<evidence type="ECO:0000256" key="1">
    <source>
        <dbReference type="ARBA" id="ARBA00005250"/>
    </source>
</evidence>
<dbReference type="GO" id="GO:0017001">
    <property type="term" value="P:antibiotic catabolic process"/>
    <property type="evidence" value="ECO:0007669"/>
    <property type="project" value="UniProtKB-ARBA"/>
</dbReference>
<keyword evidence="4" id="KW-1185">Reference proteome</keyword>
<evidence type="ECO:0000313" key="4">
    <source>
        <dbReference type="Proteomes" id="UP000196655"/>
    </source>
</evidence>
<keyword evidence="3" id="KW-0378">Hydrolase</keyword>
<dbReference type="InterPro" id="IPR036866">
    <property type="entry name" value="RibonucZ/Hydroxyglut_hydro"/>
</dbReference>
<comment type="caution">
    <text evidence="3">The sequence shown here is derived from an EMBL/GenBank/DDBJ whole genome shotgun (WGS) entry which is preliminary data.</text>
</comment>
<dbReference type="Gene3D" id="3.60.15.10">
    <property type="entry name" value="Ribonuclease Z/Hydroxyacylglutathione hydrolase-like"/>
    <property type="match status" value="1"/>
</dbReference>
<dbReference type="InterPro" id="IPR050855">
    <property type="entry name" value="NDM-1-like"/>
</dbReference>
<organism evidence="3 4">
    <name type="scientific">Inquilinus limosus</name>
    <dbReference type="NCBI Taxonomy" id="171674"/>
    <lineage>
        <taxon>Bacteria</taxon>
        <taxon>Pseudomonadati</taxon>
        <taxon>Pseudomonadota</taxon>
        <taxon>Alphaproteobacteria</taxon>
        <taxon>Rhodospirillales</taxon>
        <taxon>Rhodospirillaceae</taxon>
        <taxon>Inquilinus</taxon>
    </lineage>
</organism>
<feature type="domain" description="Metallo-beta-lactamase" evidence="2">
    <location>
        <begin position="32"/>
        <end position="221"/>
    </location>
</feature>
<protein>
    <submittedName>
        <fullName evidence="3">MBL fold metallo-hydrolase</fullName>
    </submittedName>
</protein>
<comment type="similarity">
    <text evidence="1">Belongs to the metallo-beta-lactamase superfamily. Class-B beta-lactamase family.</text>
</comment>
<dbReference type="SMART" id="SM00849">
    <property type="entry name" value="Lactamase_B"/>
    <property type="match status" value="1"/>
</dbReference>
<evidence type="ECO:0000313" key="3">
    <source>
        <dbReference type="EMBL" id="OWJ66656.1"/>
    </source>
</evidence>
<dbReference type="Proteomes" id="UP000196655">
    <property type="component" value="Unassembled WGS sequence"/>
</dbReference>
<evidence type="ECO:0000259" key="2">
    <source>
        <dbReference type="SMART" id="SM00849"/>
    </source>
</evidence>